<sequence length="56" mass="6054">MQPQAMTKTFGGATIQLSSQLDDSTLLRIFAAVVAVTDGVNIEDLERFTCMGTRFG</sequence>
<gene>
    <name evidence="1" type="ORF">EC9_32200</name>
</gene>
<name>A0A517M2B3_9BACT</name>
<proteinExistence type="predicted"/>
<accession>A0A517M2B3</accession>
<dbReference type="Proteomes" id="UP000319557">
    <property type="component" value="Chromosome"/>
</dbReference>
<evidence type="ECO:0000313" key="1">
    <source>
        <dbReference type="EMBL" id="QDS89023.1"/>
    </source>
</evidence>
<protein>
    <submittedName>
        <fullName evidence="1">Uncharacterized protein</fullName>
    </submittedName>
</protein>
<evidence type="ECO:0000313" key="2">
    <source>
        <dbReference type="Proteomes" id="UP000319557"/>
    </source>
</evidence>
<dbReference type="AlphaFoldDB" id="A0A517M2B3"/>
<dbReference type="EMBL" id="CP036261">
    <property type="protein sequence ID" value="QDS89023.1"/>
    <property type="molecule type" value="Genomic_DNA"/>
</dbReference>
<organism evidence="1 2">
    <name type="scientific">Rosistilla ulvae</name>
    <dbReference type="NCBI Taxonomy" id="1930277"/>
    <lineage>
        <taxon>Bacteria</taxon>
        <taxon>Pseudomonadati</taxon>
        <taxon>Planctomycetota</taxon>
        <taxon>Planctomycetia</taxon>
        <taxon>Pirellulales</taxon>
        <taxon>Pirellulaceae</taxon>
        <taxon>Rosistilla</taxon>
    </lineage>
</organism>
<keyword evidence="2" id="KW-1185">Reference proteome</keyword>
<reference evidence="1 2" key="1">
    <citation type="submission" date="2019-02" db="EMBL/GenBank/DDBJ databases">
        <title>Deep-cultivation of Planctomycetes and their phenomic and genomic characterization uncovers novel biology.</title>
        <authorList>
            <person name="Wiegand S."/>
            <person name="Jogler M."/>
            <person name="Boedeker C."/>
            <person name="Pinto D."/>
            <person name="Vollmers J."/>
            <person name="Rivas-Marin E."/>
            <person name="Kohn T."/>
            <person name="Peeters S.H."/>
            <person name="Heuer A."/>
            <person name="Rast P."/>
            <person name="Oberbeckmann S."/>
            <person name="Bunk B."/>
            <person name="Jeske O."/>
            <person name="Meyerdierks A."/>
            <person name="Storesund J.E."/>
            <person name="Kallscheuer N."/>
            <person name="Luecker S."/>
            <person name="Lage O.M."/>
            <person name="Pohl T."/>
            <person name="Merkel B.J."/>
            <person name="Hornburger P."/>
            <person name="Mueller R.-W."/>
            <person name="Bruemmer F."/>
            <person name="Labrenz M."/>
            <person name="Spormann A.M."/>
            <person name="Op den Camp H."/>
            <person name="Overmann J."/>
            <person name="Amann R."/>
            <person name="Jetten M.S.M."/>
            <person name="Mascher T."/>
            <person name="Medema M.H."/>
            <person name="Devos D.P."/>
            <person name="Kaster A.-K."/>
            <person name="Ovreas L."/>
            <person name="Rohde M."/>
            <person name="Galperin M.Y."/>
            <person name="Jogler C."/>
        </authorList>
    </citation>
    <scope>NUCLEOTIDE SEQUENCE [LARGE SCALE GENOMIC DNA]</scope>
    <source>
        <strain evidence="1 2">EC9</strain>
    </source>
</reference>
<dbReference type="KEGG" id="ruv:EC9_32200"/>